<dbReference type="Proteomes" id="UP000486351">
    <property type="component" value="Unassembled WGS sequence"/>
</dbReference>
<dbReference type="EMBL" id="QXFY01000487">
    <property type="protein sequence ID" value="KAE9342948.1"/>
    <property type="molecule type" value="Genomic_DNA"/>
</dbReference>
<proteinExistence type="predicted"/>
<dbReference type="AlphaFoldDB" id="A0A6A3SI73"/>
<evidence type="ECO:0000313" key="10">
    <source>
        <dbReference type="Proteomes" id="UP000440732"/>
    </source>
</evidence>
<evidence type="ECO:0000313" key="4">
    <source>
        <dbReference type="EMBL" id="KAE9222109.1"/>
    </source>
</evidence>
<protein>
    <submittedName>
        <fullName evidence="2">Uncharacterized protein</fullName>
    </submittedName>
</protein>
<dbReference type="Proteomes" id="UP000429523">
    <property type="component" value="Unassembled WGS sequence"/>
</dbReference>
<evidence type="ECO:0000313" key="2">
    <source>
        <dbReference type="EMBL" id="KAE9117636.1"/>
    </source>
</evidence>
<evidence type="ECO:0000313" key="7">
    <source>
        <dbReference type="Proteomes" id="UP000429523"/>
    </source>
</evidence>
<evidence type="ECO:0000313" key="6">
    <source>
        <dbReference type="EMBL" id="KAE9342948.1"/>
    </source>
</evidence>
<evidence type="ECO:0000313" key="5">
    <source>
        <dbReference type="EMBL" id="KAE9248828.1"/>
    </source>
</evidence>
<gene>
    <name evidence="5" type="ORF">PF002_g5573</name>
    <name evidence="4" type="ORF">PF005_g6837</name>
    <name evidence="3" type="ORF">PF006_g10063</name>
    <name evidence="2" type="ORF">PF007_g9214</name>
    <name evidence="6" type="ORF">PF008_g9908</name>
    <name evidence="1" type="ORF">PF009_g5023</name>
</gene>
<dbReference type="EMBL" id="QXFZ01000408">
    <property type="protein sequence ID" value="KAE9117636.1"/>
    <property type="molecule type" value="Genomic_DNA"/>
</dbReference>
<sequence>MARTVPVAPKPKLFDEYEMPSSAAHKARIRLLQTLVKEQTVEQRYMNVGQKRRFRAAFDDVAWEQNLRRVYEDAGDHQLKQLAIDPMPLNEPSFELLLATLSARCAGSARVVSRLSATRRSSAESTGRVDLLRDGEKEKAVVVECKEHNFDVGVAQGALVAETALLERLEKDPEMKENVYGIVSDFLTWQLMELSVDGARFCKFVVDENKKEVDLRQIVGALAALLQGKESREA</sequence>
<evidence type="ECO:0000313" key="11">
    <source>
        <dbReference type="Proteomes" id="UP000441208"/>
    </source>
</evidence>
<dbReference type="OrthoDB" id="97590at2759"/>
<dbReference type="EMBL" id="QXGF01000162">
    <property type="protein sequence ID" value="KAE8945329.1"/>
    <property type="molecule type" value="Genomic_DNA"/>
</dbReference>
<evidence type="ECO:0000313" key="9">
    <source>
        <dbReference type="Proteomes" id="UP000440367"/>
    </source>
</evidence>
<keyword evidence="8" id="KW-1185">Reference proteome</keyword>
<evidence type="ECO:0000313" key="12">
    <source>
        <dbReference type="Proteomes" id="UP000486351"/>
    </source>
</evidence>
<accession>A0A6A3SI73</accession>
<dbReference type="Proteomes" id="UP000440732">
    <property type="component" value="Unassembled WGS sequence"/>
</dbReference>
<organism evidence="2 11">
    <name type="scientific">Phytophthora fragariae</name>
    <dbReference type="NCBI Taxonomy" id="53985"/>
    <lineage>
        <taxon>Eukaryota</taxon>
        <taxon>Sar</taxon>
        <taxon>Stramenopiles</taxon>
        <taxon>Oomycota</taxon>
        <taxon>Peronosporomycetes</taxon>
        <taxon>Peronosporales</taxon>
        <taxon>Peronosporaceae</taxon>
        <taxon>Phytophthora</taxon>
    </lineage>
</organism>
<dbReference type="EMBL" id="QXGB01000262">
    <property type="protein sequence ID" value="KAE9222109.1"/>
    <property type="molecule type" value="Genomic_DNA"/>
</dbReference>
<comment type="caution">
    <text evidence="2">The sequence shown here is derived from an EMBL/GenBank/DDBJ whole genome shotgun (WGS) entry which is preliminary data.</text>
</comment>
<evidence type="ECO:0000313" key="8">
    <source>
        <dbReference type="Proteomes" id="UP000433483"/>
    </source>
</evidence>
<dbReference type="EMBL" id="QXGD01000184">
    <property type="protein sequence ID" value="KAE9248828.1"/>
    <property type="molecule type" value="Genomic_DNA"/>
</dbReference>
<evidence type="ECO:0000313" key="1">
    <source>
        <dbReference type="EMBL" id="KAE8945329.1"/>
    </source>
</evidence>
<dbReference type="EMBL" id="QXGA01000496">
    <property type="protein sequence ID" value="KAE9145058.1"/>
    <property type="molecule type" value="Genomic_DNA"/>
</dbReference>
<dbReference type="Proteomes" id="UP000440367">
    <property type="component" value="Unassembled WGS sequence"/>
</dbReference>
<dbReference type="Proteomes" id="UP000433483">
    <property type="component" value="Unassembled WGS sequence"/>
</dbReference>
<reference evidence="7 8" key="1">
    <citation type="submission" date="2018-08" db="EMBL/GenBank/DDBJ databases">
        <title>Genomic investigation of the strawberry pathogen Phytophthora fragariae indicates pathogenicity is determined by transcriptional variation in three key races.</title>
        <authorList>
            <person name="Adams T.M."/>
            <person name="Armitage A.D."/>
            <person name="Sobczyk M.K."/>
            <person name="Bates H.J."/>
            <person name="Dunwell J.M."/>
            <person name="Nellist C.F."/>
            <person name="Harrison R.J."/>
        </authorList>
    </citation>
    <scope>NUCLEOTIDE SEQUENCE [LARGE SCALE GENOMIC DNA]</scope>
    <source>
        <strain evidence="5 9">BC-1</strain>
        <strain evidence="4 8">NOV-27</strain>
        <strain evidence="3 10">NOV-5</strain>
        <strain evidence="2 11">NOV-71</strain>
        <strain evidence="6 12">NOV-77</strain>
        <strain evidence="1 7">NOV-9</strain>
    </source>
</reference>
<evidence type="ECO:0000313" key="3">
    <source>
        <dbReference type="EMBL" id="KAE9145058.1"/>
    </source>
</evidence>
<dbReference type="Proteomes" id="UP000441208">
    <property type="component" value="Unassembled WGS sequence"/>
</dbReference>
<name>A0A6A3SI73_9STRA</name>